<dbReference type="RefSeq" id="WP_144592790.1">
    <property type="nucleotide sequence ID" value="NZ_VJWX01000561.1"/>
</dbReference>
<feature type="compositionally biased region" description="Acidic residues" evidence="1">
    <location>
        <begin position="36"/>
        <end position="46"/>
    </location>
</feature>
<evidence type="ECO:0000256" key="1">
    <source>
        <dbReference type="SAM" id="MobiDB-lite"/>
    </source>
</evidence>
<dbReference type="Proteomes" id="UP000320011">
    <property type="component" value="Unassembled WGS sequence"/>
</dbReference>
<reference evidence="2 3" key="2">
    <citation type="submission" date="2019-08" db="EMBL/GenBank/DDBJ databases">
        <title>Amycolatopsis acidicola sp. nov., isolated from peat swamp forest soil.</title>
        <authorList>
            <person name="Srisuk N."/>
        </authorList>
    </citation>
    <scope>NUCLEOTIDE SEQUENCE [LARGE SCALE GENOMIC DNA]</scope>
    <source>
        <strain evidence="2 3">TBRC 6029</strain>
    </source>
</reference>
<comment type="caution">
    <text evidence="2">The sequence shown here is derived from an EMBL/GenBank/DDBJ whole genome shotgun (WGS) entry which is preliminary data.</text>
</comment>
<protein>
    <submittedName>
        <fullName evidence="2">NADP-dependent isocitrate dehydrogenase</fullName>
    </submittedName>
</protein>
<sequence length="46" mass="5111">MTAHYPDGLTPEDITALQRAVDDELRSEGYPVPDWPDPDEPETEAA</sequence>
<accession>A0A558AG22</accession>
<proteinExistence type="predicted"/>
<reference evidence="2 3" key="1">
    <citation type="submission" date="2019-07" db="EMBL/GenBank/DDBJ databases">
        <authorList>
            <person name="Duangmal K."/>
            <person name="Teo W.F.A."/>
        </authorList>
    </citation>
    <scope>NUCLEOTIDE SEQUENCE [LARGE SCALE GENOMIC DNA]</scope>
    <source>
        <strain evidence="2 3">TBRC 6029</strain>
    </source>
</reference>
<dbReference type="EMBL" id="VJWX01000561">
    <property type="protein sequence ID" value="TVT23217.1"/>
    <property type="molecule type" value="Genomic_DNA"/>
</dbReference>
<organism evidence="2 3">
    <name type="scientific">Amycolatopsis rhizosphaerae</name>
    <dbReference type="NCBI Taxonomy" id="2053003"/>
    <lineage>
        <taxon>Bacteria</taxon>
        <taxon>Bacillati</taxon>
        <taxon>Actinomycetota</taxon>
        <taxon>Actinomycetes</taxon>
        <taxon>Pseudonocardiales</taxon>
        <taxon>Pseudonocardiaceae</taxon>
        <taxon>Amycolatopsis</taxon>
    </lineage>
</organism>
<evidence type="ECO:0000313" key="3">
    <source>
        <dbReference type="Proteomes" id="UP000320011"/>
    </source>
</evidence>
<name>A0A558AG22_9PSEU</name>
<dbReference type="AlphaFoldDB" id="A0A558AG22"/>
<gene>
    <name evidence="2" type="ORF">FNH05_33120</name>
</gene>
<evidence type="ECO:0000313" key="2">
    <source>
        <dbReference type="EMBL" id="TVT23217.1"/>
    </source>
</evidence>
<keyword evidence="3" id="KW-1185">Reference proteome</keyword>
<feature type="region of interest" description="Disordered" evidence="1">
    <location>
        <begin position="24"/>
        <end position="46"/>
    </location>
</feature>